<dbReference type="OrthoDB" id="430659at2759"/>
<name>A0A9X0DBJ3_9CNID</name>
<evidence type="ECO:0000313" key="2">
    <source>
        <dbReference type="Proteomes" id="UP001163046"/>
    </source>
</evidence>
<comment type="caution">
    <text evidence="1">The sequence shown here is derived from an EMBL/GenBank/DDBJ whole genome shotgun (WGS) entry which is preliminary data.</text>
</comment>
<keyword evidence="1" id="KW-0012">Acyltransferase</keyword>
<dbReference type="Proteomes" id="UP001163046">
    <property type="component" value="Unassembled WGS sequence"/>
</dbReference>
<dbReference type="AlphaFoldDB" id="A0A9X0DBJ3"/>
<dbReference type="EC" id="2.3.1.225" evidence="1"/>
<dbReference type="EMBL" id="MU825400">
    <property type="protein sequence ID" value="KAJ7392683.1"/>
    <property type="molecule type" value="Genomic_DNA"/>
</dbReference>
<gene>
    <name evidence="1" type="primary">ZDHHC23</name>
    <name evidence="1" type="ORF">OS493_010334</name>
</gene>
<organism evidence="1 2">
    <name type="scientific">Desmophyllum pertusum</name>
    <dbReference type="NCBI Taxonomy" id="174260"/>
    <lineage>
        <taxon>Eukaryota</taxon>
        <taxon>Metazoa</taxon>
        <taxon>Cnidaria</taxon>
        <taxon>Anthozoa</taxon>
        <taxon>Hexacorallia</taxon>
        <taxon>Scleractinia</taxon>
        <taxon>Caryophylliina</taxon>
        <taxon>Caryophylliidae</taxon>
        <taxon>Desmophyllum</taxon>
    </lineage>
</organism>
<proteinExistence type="predicted"/>
<keyword evidence="2" id="KW-1185">Reference proteome</keyword>
<keyword evidence="1" id="KW-0808">Transferase</keyword>
<evidence type="ECO:0000313" key="1">
    <source>
        <dbReference type="EMBL" id="KAJ7392683.1"/>
    </source>
</evidence>
<protein>
    <submittedName>
        <fullName evidence="1">Protein-cysteine S-acyltransferase</fullName>
        <ecNumber evidence="1">2.3.1.225</ecNumber>
    </submittedName>
</protein>
<accession>A0A9X0DBJ3</accession>
<reference evidence="1" key="1">
    <citation type="submission" date="2023-01" db="EMBL/GenBank/DDBJ databases">
        <title>Genome assembly of the deep-sea coral Lophelia pertusa.</title>
        <authorList>
            <person name="Herrera S."/>
            <person name="Cordes E."/>
        </authorList>
    </citation>
    <scope>NUCLEOTIDE SEQUENCE</scope>
    <source>
        <strain evidence="1">USNM1676648</strain>
        <tissue evidence="1">Polyp</tissue>
    </source>
</reference>
<sequence>MATDPSPLCCCEFRNLHGQRTHILAFCCECEELDHAVDQCLKGNRVPRDKLNEFVVTVFQDQTITVFGQTVALDNTITVHSLLPSQCSFSQDFGECIFHFLLFVNLRTREFSIWIVQKFIQIPGLLLCLLHLGTPLSLLLECAHSCHISCYLSVST</sequence>
<dbReference type="GO" id="GO:0019706">
    <property type="term" value="F:protein-cysteine S-palmitoyltransferase activity"/>
    <property type="evidence" value="ECO:0007669"/>
    <property type="project" value="UniProtKB-EC"/>
</dbReference>